<reference evidence="1 2" key="1">
    <citation type="submission" date="2018-10" db="EMBL/GenBank/DDBJ databases">
        <authorList>
            <person name="Ekblom R."/>
            <person name="Jareborg N."/>
        </authorList>
    </citation>
    <scope>NUCLEOTIDE SEQUENCE [LARGE SCALE GENOMIC DNA]</scope>
    <source>
        <tissue evidence="1">Muscle</tissue>
    </source>
</reference>
<evidence type="ECO:0000313" key="2">
    <source>
        <dbReference type="Proteomes" id="UP000269945"/>
    </source>
</evidence>
<dbReference type="InterPro" id="IPR050657">
    <property type="entry name" value="Ankyrin_repeat_domain"/>
</dbReference>
<gene>
    <name evidence="1" type="ORF">BN2614_LOCUS1</name>
</gene>
<protein>
    <submittedName>
        <fullName evidence="1">Uncharacterized protein</fullName>
    </submittedName>
</protein>
<accession>A0A9X9LTW3</accession>
<keyword evidence="2" id="KW-1185">Reference proteome</keyword>
<name>A0A9X9LTW3_GULGU</name>
<dbReference type="AlphaFoldDB" id="A0A9X9LTW3"/>
<proteinExistence type="predicted"/>
<dbReference type="Proteomes" id="UP000269945">
    <property type="component" value="Unassembled WGS sequence"/>
</dbReference>
<organism evidence="1 2">
    <name type="scientific">Gulo gulo</name>
    <name type="common">Wolverine</name>
    <name type="synonym">Gluton</name>
    <dbReference type="NCBI Taxonomy" id="48420"/>
    <lineage>
        <taxon>Eukaryota</taxon>
        <taxon>Metazoa</taxon>
        <taxon>Chordata</taxon>
        <taxon>Craniata</taxon>
        <taxon>Vertebrata</taxon>
        <taxon>Euteleostomi</taxon>
        <taxon>Mammalia</taxon>
        <taxon>Eutheria</taxon>
        <taxon>Laurasiatheria</taxon>
        <taxon>Carnivora</taxon>
        <taxon>Caniformia</taxon>
        <taxon>Musteloidea</taxon>
        <taxon>Mustelidae</taxon>
        <taxon>Guloninae</taxon>
        <taxon>Gulo</taxon>
    </lineage>
</organism>
<evidence type="ECO:0000313" key="1">
    <source>
        <dbReference type="EMBL" id="VCW90935.1"/>
    </source>
</evidence>
<dbReference type="PANTHER" id="PTHR24147:SF64">
    <property type="entry name" value="ANKYRIN REPEAT DOMAIN-CONTAINING PROTEIN 19-RELATED"/>
    <property type="match status" value="1"/>
</dbReference>
<dbReference type="EMBL" id="CYRY02016604">
    <property type="protein sequence ID" value="VCW90935.1"/>
    <property type="molecule type" value="Genomic_DNA"/>
</dbReference>
<comment type="caution">
    <text evidence="1">The sequence shown here is derived from an EMBL/GenBank/DDBJ whole genome shotgun (WGS) entry which is preliminary data.</text>
</comment>
<dbReference type="PANTHER" id="PTHR24147">
    <property type="entry name" value="ANKYRIN REPEAT DOMAIN 36-RELATED"/>
    <property type="match status" value="1"/>
</dbReference>
<sequence>MKKFFGFWTGKGRSSVTFCGEVTNSLRAPVVKNGEINESQRVYNIRVKDLKKIHRAAIVGNIGKMQRLLLLGKDVNKRDKKKR</sequence>